<evidence type="ECO:0000313" key="2">
    <source>
        <dbReference type="Proteomes" id="UP000609064"/>
    </source>
</evidence>
<reference evidence="1" key="1">
    <citation type="journal article" date="2014" name="Int. J. Syst. Evol. Microbiol.">
        <title>Complete genome sequence of Corynebacterium casei LMG S-19264T (=DSM 44701T), isolated from a smear-ripened cheese.</title>
        <authorList>
            <consortium name="US DOE Joint Genome Institute (JGI-PGF)"/>
            <person name="Walter F."/>
            <person name="Albersmeier A."/>
            <person name="Kalinowski J."/>
            <person name="Ruckert C."/>
        </authorList>
    </citation>
    <scope>NUCLEOTIDE SEQUENCE</scope>
    <source>
        <strain evidence="1">CGMCC 1.15958</strain>
    </source>
</reference>
<dbReference type="AlphaFoldDB" id="A0A916YQ92"/>
<dbReference type="Proteomes" id="UP000609064">
    <property type="component" value="Unassembled WGS sequence"/>
</dbReference>
<protein>
    <recommendedName>
        <fullName evidence="3">Carboxypeptidase-like regulatory domain-containing protein</fullName>
    </recommendedName>
</protein>
<dbReference type="Pfam" id="PF13715">
    <property type="entry name" value="CarbopepD_reg_2"/>
    <property type="match status" value="1"/>
</dbReference>
<accession>A0A916YQ92</accession>
<comment type="caution">
    <text evidence="1">The sequence shown here is derived from an EMBL/GenBank/DDBJ whole genome shotgun (WGS) entry which is preliminary data.</text>
</comment>
<dbReference type="InterPro" id="IPR008969">
    <property type="entry name" value="CarboxyPept-like_regulatory"/>
</dbReference>
<dbReference type="EMBL" id="BMKK01000003">
    <property type="protein sequence ID" value="GGD54832.1"/>
    <property type="molecule type" value="Genomic_DNA"/>
</dbReference>
<keyword evidence="2" id="KW-1185">Reference proteome</keyword>
<evidence type="ECO:0008006" key="3">
    <source>
        <dbReference type="Google" id="ProtNLM"/>
    </source>
</evidence>
<name>A0A916YQ92_9BACT</name>
<sequence>MFSAFAQKAYVLGKAIDKATGKPVPAATVVNKDTKQITKTSENGNFLVRASKGDSIKITSVGYKATGIAWDGVNMEPVIEMRQDAIALKEVVVRDKRLEQVKKQIDELMGSPEASTKLKWKDISNLINTNTSTPGTIGISIDGLYELFSKEGKSRRKLAAMKQEDLKKLLVEYRYNAEYISFVTKLKGQELKNFMRFCNLPDNFVLTANDYDLTFEVFRCLDEFKR</sequence>
<proteinExistence type="predicted"/>
<gene>
    <name evidence="1" type="ORF">GCM10011514_18760</name>
</gene>
<evidence type="ECO:0000313" key="1">
    <source>
        <dbReference type="EMBL" id="GGD54832.1"/>
    </source>
</evidence>
<reference evidence="1" key="2">
    <citation type="submission" date="2020-09" db="EMBL/GenBank/DDBJ databases">
        <authorList>
            <person name="Sun Q."/>
            <person name="Zhou Y."/>
        </authorList>
    </citation>
    <scope>NUCLEOTIDE SEQUENCE</scope>
    <source>
        <strain evidence="1">CGMCC 1.15958</strain>
    </source>
</reference>
<organism evidence="1 2">
    <name type="scientific">Emticicia aquatilis</name>
    <dbReference type="NCBI Taxonomy" id="1537369"/>
    <lineage>
        <taxon>Bacteria</taxon>
        <taxon>Pseudomonadati</taxon>
        <taxon>Bacteroidota</taxon>
        <taxon>Cytophagia</taxon>
        <taxon>Cytophagales</taxon>
        <taxon>Leadbetterellaceae</taxon>
        <taxon>Emticicia</taxon>
    </lineage>
</organism>
<dbReference type="SUPFAM" id="SSF49464">
    <property type="entry name" value="Carboxypeptidase regulatory domain-like"/>
    <property type="match status" value="1"/>
</dbReference>